<protein>
    <recommendedName>
        <fullName evidence="2">WAP domain-containing protein</fullName>
    </recommendedName>
</protein>
<dbReference type="InterPro" id="IPR036645">
    <property type="entry name" value="Elafin-like_sf"/>
</dbReference>
<reference evidence="4" key="1">
    <citation type="submission" date="2017-01" db="EMBL/GenBank/DDBJ databases">
        <title>Comparative genomics of anhydrobiosis in the tardigrade Hypsibius dujardini.</title>
        <authorList>
            <person name="Yoshida Y."/>
            <person name="Koutsovoulos G."/>
            <person name="Laetsch D."/>
            <person name="Stevens L."/>
            <person name="Kumar S."/>
            <person name="Horikawa D."/>
            <person name="Ishino K."/>
            <person name="Komine S."/>
            <person name="Tomita M."/>
            <person name="Blaxter M."/>
            <person name="Arakawa K."/>
        </authorList>
    </citation>
    <scope>NUCLEOTIDE SEQUENCE [LARGE SCALE GENOMIC DNA]</scope>
    <source>
        <strain evidence="4">Z151</strain>
    </source>
</reference>
<feature type="region of interest" description="Disordered" evidence="1">
    <location>
        <begin position="1"/>
        <end position="25"/>
    </location>
</feature>
<evidence type="ECO:0000313" key="4">
    <source>
        <dbReference type="Proteomes" id="UP000192578"/>
    </source>
</evidence>
<dbReference type="PRINTS" id="PR00003">
    <property type="entry name" value="4DISULPHCORE"/>
</dbReference>
<evidence type="ECO:0000259" key="2">
    <source>
        <dbReference type="PROSITE" id="PS51390"/>
    </source>
</evidence>
<dbReference type="InterPro" id="IPR050514">
    <property type="entry name" value="WAP_four-disulfide_core"/>
</dbReference>
<evidence type="ECO:0000256" key="1">
    <source>
        <dbReference type="SAM" id="MobiDB-lite"/>
    </source>
</evidence>
<comment type="caution">
    <text evidence="3">The sequence shown here is derived from an EMBL/GenBank/DDBJ whole genome shotgun (WGS) entry which is preliminary data.</text>
</comment>
<keyword evidence="4" id="KW-1185">Reference proteome</keyword>
<dbReference type="GO" id="GO:0004867">
    <property type="term" value="F:serine-type endopeptidase inhibitor activity"/>
    <property type="evidence" value="ECO:0007669"/>
    <property type="project" value="TreeGrafter"/>
</dbReference>
<dbReference type="Proteomes" id="UP000192578">
    <property type="component" value="Unassembled WGS sequence"/>
</dbReference>
<accession>A0A9X6NN98</accession>
<dbReference type="OrthoDB" id="6060011at2759"/>
<evidence type="ECO:0000313" key="3">
    <source>
        <dbReference type="EMBL" id="OWA52779.1"/>
    </source>
</evidence>
<feature type="domain" description="WAP" evidence="2">
    <location>
        <begin position="72"/>
        <end position="134"/>
    </location>
</feature>
<dbReference type="InterPro" id="IPR008197">
    <property type="entry name" value="WAP_dom"/>
</dbReference>
<dbReference type="AlphaFoldDB" id="A0A9X6NN98"/>
<dbReference type="Gene3D" id="4.10.75.10">
    <property type="entry name" value="Elafin-like"/>
    <property type="match status" value="1"/>
</dbReference>
<dbReference type="GO" id="GO:0005615">
    <property type="term" value="C:extracellular space"/>
    <property type="evidence" value="ECO:0007669"/>
    <property type="project" value="TreeGrafter"/>
</dbReference>
<proteinExistence type="predicted"/>
<sequence length="306" mass="32130">MICQSGRRSSRTLVPSRPGTCPLGGTPSNGDRQCYSDNDCASDRKCLPNWNVRFVVLRAAPSDLQPSLPTPGNNKAGTCPVALPTNTAGTRNLPISMDSTSAACWNQCSSDSGCSGDLKCCRTSACSTGCRAPVSNPLPTGVKAGTCNVQQSYEGGCTSSCSADSHCSGTMKAEPALTNGVYDRAEPALTNGVYDKAEPVLTNGIDDKEEPTLTNSVHDRAEPTLTNSVHDRAEPALTNGIDDKAEPTLTNSVHDRVEPALTNGVCDRAEPALTNGIRDRAEPALTNGVCDRAEPALTNGIHQWHS</sequence>
<dbReference type="SMART" id="SM00217">
    <property type="entry name" value="WAP"/>
    <property type="match status" value="2"/>
</dbReference>
<dbReference type="EMBL" id="MTYJ01000286">
    <property type="protein sequence ID" value="OWA52779.1"/>
    <property type="molecule type" value="Genomic_DNA"/>
</dbReference>
<dbReference type="PROSITE" id="PS51390">
    <property type="entry name" value="WAP"/>
    <property type="match status" value="1"/>
</dbReference>
<dbReference type="PANTHER" id="PTHR19441">
    <property type="entry name" value="WHEY ACDIC PROTEIN WAP"/>
    <property type="match status" value="1"/>
</dbReference>
<name>A0A9X6NN98_HYPEX</name>
<organism evidence="3 4">
    <name type="scientific">Hypsibius exemplaris</name>
    <name type="common">Freshwater tardigrade</name>
    <dbReference type="NCBI Taxonomy" id="2072580"/>
    <lineage>
        <taxon>Eukaryota</taxon>
        <taxon>Metazoa</taxon>
        <taxon>Ecdysozoa</taxon>
        <taxon>Tardigrada</taxon>
        <taxon>Eutardigrada</taxon>
        <taxon>Parachela</taxon>
        <taxon>Hypsibioidea</taxon>
        <taxon>Hypsibiidae</taxon>
        <taxon>Hypsibius</taxon>
    </lineage>
</organism>
<dbReference type="PANTHER" id="PTHR19441:SF95">
    <property type="entry name" value="PERLWAPIN ISOFORM X1"/>
    <property type="match status" value="1"/>
</dbReference>
<feature type="region of interest" description="Disordered" evidence="1">
    <location>
        <begin position="200"/>
        <end position="256"/>
    </location>
</feature>
<gene>
    <name evidence="3" type="ORF">BV898_17222</name>
</gene>
<dbReference type="Pfam" id="PF00095">
    <property type="entry name" value="WAP"/>
    <property type="match status" value="1"/>
</dbReference>